<evidence type="ECO:0000256" key="17">
    <source>
        <dbReference type="HAMAP-Rule" id="MF_01631"/>
    </source>
</evidence>
<keyword evidence="7 17" id="KW-0677">Repeat</keyword>
<evidence type="ECO:0000256" key="9">
    <source>
        <dbReference type="ARBA" id="ARBA00022960"/>
    </source>
</evidence>
<feature type="binding site" evidence="17">
    <location>
        <position position="86"/>
    </location>
    <ligand>
        <name>UDP-N-acetyl-alpha-D-glucosamine</name>
        <dbReference type="ChEBI" id="CHEBI:57705"/>
    </ligand>
</feature>
<evidence type="ECO:0000256" key="13">
    <source>
        <dbReference type="ARBA" id="ARBA00023316"/>
    </source>
</evidence>
<dbReference type="GO" id="GO:0009252">
    <property type="term" value="P:peptidoglycan biosynthetic process"/>
    <property type="evidence" value="ECO:0007669"/>
    <property type="project" value="UniProtKB-UniRule"/>
</dbReference>
<feature type="region of interest" description="Pyrophosphorylase" evidence="17">
    <location>
        <begin position="1"/>
        <end position="250"/>
    </location>
</feature>
<evidence type="ECO:0000256" key="4">
    <source>
        <dbReference type="ARBA" id="ARBA00022679"/>
    </source>
</evidence>
<dbReference type="EMBL" id="CP025570">
    <property type="protein sequence ID" value="AZZ39987.1"/>
    <property type="molecule type" value="Genomic_DNA"/>
</dbReference>
<evidence type="ECO:0000256" key="6">
    <source>
        <dbReference type="ARBA" id="ARBA00022723"/>
    </source>
</evidence>
<feature type="binding site" evidence="17">
    <location>
        <position position="167"/>
    </location>
    <ligand>
        <name>UDP-N-acetyl-alpha-D-glucosamine</name>
        <dbReference type="ChEBI" id="CHEBI:57705"/>
    </ligand>
</feature>
<dbReference type="GO" id="GO:0019134">
    <property type="term" value="F:glucosamine-1-phosphate N-acetyltransferase activity"/>
    <property type="evidence" value="ECO:0007669"/>
    <property type="project" value="UniProtKB-UniRule"/>
</dbReference>
<dbReference type="Proteomes" id="UP000285875">
    <property type="component" value="Chromosome"/>
</dbReference>
<keyword evidence="11 17" id="KW-0511">Multifunctional enzyme</keyword>
<dbReference type="GO" id="GO:0008360">
    <property type="term" value="P:regulation of cell shape"/>
    <property type="evidence" value="ECO:0007669"/>
    <property type="project" value="UniProtKB-KW"/>
</dbReference>
<keyword evidence="5 17" id="KW-0548">Nucleotidyltransferase</keyword>
<evidence type="ECO:0000256" key="11">
    <source>
        <dbReference type="ARBA" id="ARBA00023268"/>
    </source>
</evidence>
<keyword evidence="9 17" id="KW-0133">Cell shape</keyword>
<dbReference type="GO" id="GO:0009245">
    <property type="term" value="P:lipid A biosynthetic process"/>
    <property type="evidence" value="ECO:0007669"/>
    <property type="project" value="UniProtKB-UniRule"/>
</dbReference>
<comment type="similarity">
    <text evidence="1 17">In the C-terminal section; belongs to the transferase hexapeptide repeat family.</text>
</comment>
<dbReference type="CDD" id="cd02540">
    <property type="entry name" value="GT2_GlmU_N_bac"/>
    <property type="match status" value="1"/>
</dbReference>
<evidence type="ECO:0000256" key="12">
    <source>
        <dbReference type="ARBA" id="ARBA00023315"/>
    </source>
</evidence>
<dbReference type="NCBIfam" id="TIGR01173">
    <property type="entry name" value="glmU"/>
    <property type="match status" value="1"/>
</dbReference>
<feature type="binding site" evidence="17">
    <location>
        <position position="460"/>
    </location>
    <ligand>
        <name>acetyl-CoA</name>
        <dbReference type="ChEBI" id="CHEBI:57288"/>
    </ligand>
</feature>
<comment type="function">
    <text evidence="16 17">Catalyzes the last two sequential reactions in the de novo biosynthetic pathway for UDP-N-acetylglucosamine (UDP-GlcNAc). The C-terminal domain catalyzes the transfer of acetyl group from acetyl coenzyme A to glucosamine-1-phosphate (GlcN-1-P) to produce N-acetylglucosamine-1-phosphate (GlcNAc-1-P), which is converted into UDP-GlcNAc by the transfer of uridine 5-monophosphate (from uridine 5-triphosphate), a reaction catalyzed by the N-terminal domain.</text>
</comment>
<feature type="domain" description="MobA-like NTP transferase" evidence="19">
    <location>
        <begin position="16"/>
        <end position="153"/>
    </location>
</feature>
<feature type="binding site" evidence="17">
    <location>
        <position position="248"/>
    </location>
    <ligand>
        <name>Mg(2+)</name>
        <dbReference type="ChEBI" id="CHEBI:18420"/>
    </ligand>
</feature>
<dbReference type="AlphaFoldDB" id="A0A3T0S0U7"/>
<dbReference type="GO" id="GO:0071555">
    <property type="term" value="P:cell wall organization"/>
    <property type="evidence" value="ECO:0007669"/>
    <property type="project" value="UniProtKB-KW"/>
</dbReference>
<dbReference type="EC" id="2.7.7.23" evidence="17"/>
<evidence type="ECO:0000256" key="18">
    <source>
        <dbReference type="SAM" id="MobiDB-lite"/>
    </source>
</evidence>
<dbReference type="KEGG" id="aji:C0Z10_09745"/>
<dbReference type="InterPro" id="IPR018357">
    <property type="entry name" value="Hexapep_transf_CS"/>
</dbReference>
<evidence type="ECO:0000256" key="1">
    <source>
        <dbReference type="ARBA" id="ARBA00007707"/>
    </source>
</evidence>
<feature type="binding site" evidence="17">
    <location>
        <position position="425"/>
    </location>
    <ligand>
        <name>acetyl-CoA</name>
        <dbReference type="ChEBI" id="CHEBI:57288"/>
    </ligand>
</feature>
<comment type="caution">
    <text evidence="17">Lacks conserved residue(s) required for the propagation of feature annotation.</text>
</comment>
<feature type="binding site" evidence="17">
    <location>
        <position position="386"/>
    </location>
    <ligand>
        <name>UDP-N-acetyl-alpha-D-glucosamine</name>
        <dbReference type="ChEBI" id="CHEBI:57705"/>
    </ligand>
</feature>
<dbReference type="PROSITE" id="PS00101">
    <property type="entry name" value="HEXAPEP_TRANSFERASES"/>
    <property type="match status" value="1"/>
</dbReference>
<accession>A0A3T0S0U7</accession>
<dbReference type="UniPathway" id="UPA00973"/>
<evidence type="ECO:0000259" key="19">
    <source>
        <dbReference type="Pfam" id="PF12804"/>
    </source>
</evidence>
<keyword evidence="6 17" id="KW-0479">Metal-binding</keyword>
<comment type="cofactor">
    <cofactor evidence="17">
        <name>Mg(2+)</name>
        <dbReference type="ChEBI" id="CHEBI:18420"/>
    </cofactor>
    <text evidence="17">Binds 1 Mg(2+) ion per subunit.</text>
</comment>
<feature type="region of interest" description="Disordered" evidence="18">
    <location>
        <begin position="468"/>
        <end position="500"/>
    </location>
</feature>
<dbReference type="PANTHER" id="PTHR43584:SF3">
    <property type="entry name" value="BIFUNCTIONAL PROTEIN GLMU"/>
    <property type="match status" value="1"/>
</dbReference>
<comment type="subcellular location">
    <subcellularLocation>
        <location evidence="17">Cytoplasm</location>
    </subcellularLocation>
</comment>
<feature type="binding site" evidence="17">
    <location>
        <position position="248"/>
    </location>
    <ligand>
        <name>UDP-N-acetyl-alpha-D-glucosamine</name>
        <dbReference type="ChEBI" id="CHEBI:57705"/>
    </ligand>
</feature>
<keyword evidence="10 17" id="KW-0573">Peptidoglycan synthesis</keyword>
<reference evidence="21" key="1">
    <citation type="submission" date="2017-12" db="EMBL/GenBank/DDBJ databases">
        <title>Whole genome sequencing of Acidipropionibacterium jensenii strains JS279 and JS280.</title>
        <authorList>
            <person name="Deptula P."/>
            <person name="Laine P."/>
            <person name="Smolander O.-P."/>
            <person name="Paulin L."/>
            <person name="Auvinen P."/>
            <person name="Varmanen P."/>
        </authorList>
    </citation>
    <scope>NUCLEOTIDE SEQUENCE [LARGE SCALE GENOMIC DNA]</scope>
    <source>
        <strain evidence="21">JS280</strain>
    </source>
</reference>
<dbReference type="InterPro" id="IPR005882">
    <property type="entry name" value="Bifunctional_GlmU"/>
</dbReference>
<dbReference type="HAMAP" id="MF_01631">
    <property type="entry name" value="GlmU"/>
    <property type="match status" value="1"/>
</dbReference>
<dbReference type="InterPro" id="IPR011004">
    <property type="entry name" value="Trimer_LpxA-like_sf"/>
</dbReference>
<feature type="binding site" evidence="17">
    <location>
        <begin position="91"/>
        <end position="92"/>
    </location>
    <ligand>
        <name>UDP-N-acetyl-alpha-D-glucosamine</name>
        <dbReference type="ChEBI" id="CHEBI:57705"/>
    </ligand>
</feature>
<dbReference type="SUPFAM" id="SSF51161">
    <property type="entry name" value="Trimeric LpxA-like enzymes"/>
    <property type="match status" value="1"/>
</dbReference>
<dbReference type="Gene3D" id="2.160.10.10">
    <property type="entry name" value="Hexapeptide repeat proteins"/>
    <property type="match status" value="1"/>
</dbReference>
<keyword evidence="12 17" id="KW-0012">Acyltransferase</keyword>
<feature type="region of interest" description="Linker" evidence="17">
    <location>
        <begin position="251"/>
        <end position="271"/>
    </location>
</feature>
<dbReference type="SUPFAM" id="SSF53448">
    <property type="entry name" value="Nucleotide-diphospho-sugar transferases"/>
    <property type="match status" value="1"/>
</dbReference>
<feature type="region of interest" description="N-acetyltransferase" evidence="17">
    <location>
        <begin position="272"/>
        <end position="500"/>
    </location>
</feature>
<sequence length="500" mass="52333">MTTTSDQSQSSGVAAVIVLAAGGGTRMRSKRSKLLHEVAGRPMLSWAVNAARGLDPQHLVVVVGHLRDQVEAQLAEDAPDVVTAVQAEQKGTGHAVACALDGLGDLTGEVVVTYADVPMLNTQTLQDLVQAHRSAHTLATVLTAEVPDPTGYGRVLRNGEEVVGIVEHKDADDAQRRIREINSGIYVFDAAALRRGVAALSNDNAQGEYYLTDVVSMAASGQIHGDDPARHGVGAHRTDDLWQTEGVNDRVQLSRVNAEMNRRILEKWMRAGVTIADPTSTWIQPDVDIGQDVTILAGSSLNGATSIGSGAVIGPETTLTDCEVGQDVVVRRTEATLAVLGDGVRVGPWANLRPGTVLDQDTRIGAFVETKNAHLGAGTSVPRLVYAGDVVIGTDVTVGAGAVFANNDGRTTSTTSVGDGAFVGSNVVVVAPVTIAPGAFLAAGSAITEDVPADSLAIARQRGHISTGWAARHREQMAPPADSDPRSDTRNHISTPEDHS</sequence>
<dbReference type="InterPro" id="IPR029044">
    <property type="entry name" value="Nucleotide-diphossugar_trans"/>
</dbReference>
<feature type="binding site" evidence="17">
    <location>
        <position position="33"/>
    </location>
    <ligand>
        <name>UDP-N-acetyl-alpha-D-glucosamine</name>
        <dbReference type="ChEBI" id="CHEBI:57705"/>
    </ligand>
</feature>
<keyword evidence="3 17" id="KW-0963">Cytoplasm</keyword>
<dbReference type="InterPro" id="IPR025877">
    <property type="entry name" value="MobA-like_NTP_Trfase"/>
</dbReference>
<dbReference type="EC" id="2.3.1.157" evidence="17"/>
<evidence type="ECO:0000313" key="20">
    <source>
        <dbReference type="EMBL" id="AZZ39987.1"/>
    </source>
</evidence>
<comment type="similarity">
    <text evidence="2 17">In the N-terminal section; belongs to the N-acetylglucosamine-1-phosphate uridyltransferase family.</text>
</comment>
<feature type="binding site" evidence="17">
    <location>
        <position position="116"/>
    </location>
    <ligand>
        <name>Mg(2+)</name>
        <dbReference type="ChEBI" id="CHEBI:18420"/>
    </ligand>
</feature>
<evidence type="ECO:0000256" key="2">
    <source>
        <dbReference type="ARBA" id="ARBA00007947"/>
    </source>
</evidence>
<feature type="binding site" evidence="17">
    <location>
        <begin position="19"/>
        <end position="22"/>
    </location>
    <ligand>
        <name>UDP-N-acetyl-alpha-D-glucosamine</name>
        <dbReference type="ChEBI" id="CHEBI:57705"/>
    </ligand>
</feature>
<comment type="pathway">
    <text evidence="17">Bacterial outer membrane biogenesis; LPS lipid A biosynthesis.</text>
</comment>
<evidence type="ECO:0000256" key="16">
    <source>
        <dbReference type="ARBA" id="ARBA00049628"/>
    </source>
</evidence>
<evidence type="ECO:0000256" key="3">
    <source>
        <dbReference type="ARBA" id="ARBA00022490"/>
    </source>
</evidence>
<dbReference type="PANTHER" id="PTHR43584">
    <property type="entry name" value="NUCLEOTIDYL TRANSFERASE"/>
    <property type="match status" value="1"/>
</dbReference>
<evidence type="ECO:0000313" key="21">
    <source>
        <dbReference type="Proteomes" id="UP000285875"/>
    </source>
</evidence>
<dbReference type="GO" id="GO:0016020">
    <property type="term" value="C:membrane"/>
    <property type="evidence" value="ECO:0007669"/>
    <property type="project" value="GOC"/>
</dbReference>
<dbReference type="GO" id="GO:0003977">
    <property type="term" value="F:UDP-N-acetylglucosamine diphosphorylase activity"/>
    <property type="evidence" value="ECO:0007669"/>
    <property type="project" value="UniProtKB-UniRule"/>
</dbReference>
<dbReference type="Gene3D" id="3.90.550.10">
    <property type="entry name" value="Spore Coat Polysaccharide Biosynthesis Protein SpsA, Chain A"/>
    <property type="match status" value="1"/>
</dbReference>
<keyword evidence="8 17" id="KW-0460">Magnesium</keyword>
<feature type="binding site" evidence="17">
    <location>
        <position position="443"/>
    </location>
    <ligand>
        <name>acetyl-CoA</name>
        <dbReference type="ChEBI" id="CHEBI:57288"/>
    </ligand>
</feature>
<evidence type="ECO:0000256" key="14">
    <source>
        <dbReference type="ARBA" id="ARBA00048247"/>
    </source>
</evidence>
<evidence type="ECO:0000256" key="10">
    <source>
        <dbReference type="ARBA" id="ARBA00022984"/>
    </source>
</evidence>
<comment type="catalytic activity">
    <reaction evidence="14 17">
        <text>alpha-D-glucosamine 1-phosphate + acetyl-CoA = N-acetyl-alpha-D-glucosamine 1-phosphate + CoA + H(+)</text>
        <dbReference type="Rhea" id="RHEA:13725"/>
        <dbReference type="ChEBI" id="CHEBI:15378"/>
        <dbReference type="ChEBI" id="CHEBI:57287"/>
        <dbReference type="ChEBI" id="CHEBI:57288"/>
        <dbReference type="ChEBI" id="CHEBI:57776"/>
        <dbReference type="ChEBI" id="CHEBI:58516"/>
        <dbReference type="EC" id="2.3.1.157"/>
    </reaction>
</comment>
<comment type="subunit">
    <text evidence="17">Homotrimer.</text>
</comment>
<feature type="compositionally biased region" description="Basic and acidic residues" evidence="18">
    <location>
        <begin position="483"/>
        <end position="500"/>
    </location>
</feature>
<comment type="catalytic activity">
    <reaction evidence="15 17">
        <text>N-acetyl-alpha-D-glucosamine 1-phosphate + UTP + H(+) = UDP-N-acetyl-alpha-D-glucosamine + diphosphate</text>
        <dbReference type="Rhea" id="RHEA:13509"/>
        <dbReference type="ChEBI" id="CHEBI:15378"/>
        <dbReference type="ChEBI" id="CHEBI:33019"/>
        <dbReference type="ChEBI" id="CHEBI:46398"/>
        <dbReference type="ChEBI" id="CHEBI:57705"/>
        <dbReference type="ChEBI" id="CHEBI:57776"/>
        <dbReference type="EC" id="2.7.7.23"/>
    </reaction>
</comment>
<organism evidence="20 21">
    <name type="scientific">Acidipropionibacterium jensenii</name>
    <dbReference type="NCBI Taxonomy" id="1749"/>
    <lineage>
        <taxon>Bacteria</taxon>
        <taxon>Bacillati</taxon>
        <taxon>Actinomycetota</taxon>
        <taxon>Actinomycetes</taxon>
        <taxon>Propionibacteriales</taxon>
        <taxon>Propionibacteriaceae</taxon>
        <taxon>Acidipropionibacterium</taxon>
    </lineage>
</organism>
<dbReference type="Pfam" id="PF12804">
    <property type="entry name" value="NTP_transf_3"/>
    <property type="match status" value="1"/>
</dbReference>
<feature type="binding site" evidence="17">
    <location>
        <position position="153"/>
    </location>
    <ligand>
        <name>UDP-N-acetyl-alpha-D-glucosamine</name>
        <dbReference type="ChEBI" id="CHEBI:57705"/>
    </ligand>
</feature>
<evidence type="ECO:0000256" key="7">
    <source>
        <dbReference type="ARBA" id="ARBA00022737"/>
    </source>
</evidence>
<dbReference type="GO" id="GO:0005737">
    <property type="term" value="C:cytoplasm"/>
    <property type="evidence" value="ECO:0007669"/>
    <property type="project" value="UniProtKB-SubCell"/>
</dbReference>
<evidence type="ECO:0000256" key="15">
    <source>
        <dbReference type="ARBA" id="ARBA00048493"/>
    </source>
</evidence>
<proteinExistence type="inferred from homology"/>
<name>A0A3T0S0U7_9ACTN</name>
<gene>
    <name evidence="17 20" type="primary">glmU</name>
    <name evidence="20" type="ORF">C0Z10_09745</name>
</gene>
<dbReference type="GO" id="GO:0000287">
    <property type="term" value="F:magnesium ion binding"/>
    <property type="evidence" value="ECO:0007669"/>
    <property type="project" value="UniProtKB-UniRule"/>
</dbReference>
<protein>
    <recommendedName>
        <fullName evidence="17">Bifunctional protein GlmU</fullName>
    </recommendedName>
    <domain>
        <recommendedName>
            <fullName evidence="17">UDP-N-acetylglucosamine pyrophosphorylase</fullName>
            <ecNumber evidence="17">2.7.7.23</ecNumber>
        </recommendedName>
        <alternativeName>
            <fullName evidence="17">N-acetylglucosamine-1-phosphate uridyltransferase</fullName>
        </alternativeName>
    </domain>
    <domain>
        <recommendedName>
            <fullName evidence="17">Glucosamine-1-phosphate N-acetyltransferase</fullName>
            <ecNumber evidence="17">2.3.1.157</ecNumber>
        </recommendedName>
    </domain>
</protein>
<evidence type="ECO:0000256" key="8">
    <source>
        <dbReference type="ARBA" id="ARBA00022842"/>
    </source>
</evidence>
<evidence type="ECO:0000256" key="5">
    <source>
        <dbReference type="ARBA" id="ARBA00022695"/>
    </source>
</evidence>
<dbReference type="GO" id="GO:0006048">
    <property type="term" value="P:UDP-N-acetylglucosamine biosynthetic process"/>
    <property type="evidence" value="ECO:0007669"/>
    <property type="project" value="UniProtKB-UniPathway"/>
</dbReference>
<comment type="pathway">
    <text evidence="17">Nucleotide-sugar biosynthesis; UDP-N-acetyl-alpha-D-glucosamine biosynthesis; N-acetyl-alpha-D-glucosamine 1-phosphate from alpha-D-glucosamine 6-phosphate (route II): step 2/2.</text>
</comment>
<dbReference type="InterPro" id="IPR050065">
    <property type="entry name" value="GlmU-like"/>
</dbReference>
<feature type="binding site" evidence="17">
    <location>
        <position position="371"/>
    </location>
    <ligand>
        <name>UDP-N-acetyl-alpha-D-glucosamine</name>
        <dbReference type="ChEBI" id="CHEBI:57705"/>
    </ligand>
</feature>
<dbReference type="GO" id="GO:0000902">
    <property type="term" value="P:cell morphogenesis"/>
    <property type="evidence" value="ECO:0007669"/>
    <property type="project" value="UniProtKB-UniRule"/>
</dbReference>
<keyword evidence="4 17" id="KW-0808">Transferase</keyword>
<feature type="binding site" evidence="17">
    <location>
        <position position="400"/>
    </location>
    <ligand>
        <name>acetyl-CoA</name>
        <dbReference type="ChEBI" id="CHEBI:57288"/>
    </ligand>
</feature>
<keyword evidence="13 17" id="KW-0961">Cell wall biogenesis/degradation</keyword>
<comment type="pathway">
    <text evidence="17">Nucleotide-sugar biosynthesis; UDP-N-acetyl-alpha-D-glucosamine biosynthesis; UDP-N-acetyl-alpha-D-glucosamine from N-acetyl-alpha-D-glucosamine 1-phosphate: step 1/1.</text>
</comment>
<feature type="binding site" evidence="17">
    <location>
        <position position="182"/>
    </location>
    <ligand>
        <name>UDP-N-acetyl-alpha-D-glucosamine</name>
        <dbReference type="ChEBI" id="CHEBI:57705"/>
    </ligand>
</feature>
<feature type="binding site" evidence="17">
    <location>
        <position position="353"/>
    </location>
    <ligand>
        <name>UDP-N-acetyl-alpha-D-glucosamine</name>
        <dbReference type="ChEBI" id="CHEBI:57705"/>
    </ligand>
</feature>
<dbReference type="UniPathway" id="UPA00113">
    <property type="reaction ID" value="UER00532"/>
</dbReference>